<dbReference type="Pfam" id="PF04434">
    <property type="entry name" value="SWIM"/>
    <property type="match status" value="1"/>
</dbReference>
<dbReference type="AlphaFoldDB" id="A0A1R3H5C7"/>
<keyword evidence="1" id="KW-0479">Metal-binding</keyword>
<dbReference type="PROSITE" id="PS50966">
    <property type="entry name" value="ZF_SWIM"/>
    <property type="match status" value="1"/>
</dbReference>
<dbReference type="PANTHER" id="PTHR31973:SF157">
    <property type="entry name" value="SWIM-TYPE DOMAIN-CONTAINING PROTEIN"/>
    <property type="match status" value="1"/>
</dbReference>
<dbReference type="InterPro" id="IPR007527">
    <property type="entry name" value="Znf_SWIM"/>
</dbReference>
<accession>A0A1R3H5C7</accession>
<gene>
    <name evidence="6" type="ORF">CCACVL1_21506</name>
</gene>
<dbReference type="OrthoDB" id="1247373at2759"/>
<keyword evidence="7" id="KW-1185">Reference proteome</keyword>
<comment type="caution">
    <text evidence="6">The sequence shown here is derived from an EMBL/GenBank/DDBJ whole genome shotgun (WGS) entry which is preliminary data.</text>
</comment>
<dbReference type="InterPro" id="IPR018289">
    <property type="entry name" value="MULE_transposase_dom"/>
</dbReference>
<feature type="domain" description="SWIM-type" evidence="5">
    <location>
        <begin position="532"/>
        <end position="564"/>
    </location>
</feature>
<name>A0A1R3H5C7_COCAP</name>
<dbReference type="STRING" id="210143.A0A1R3H5C7"/>
<dbReference type="Pfam" id="PF10551">
    <property type="entry name" value="MULE"/>
    <property type="match status" value="1"/>
</dbReference>
<sequence length="662" mass="75646">MENRKAFCYCHIDGEIVLDSNRLQSYDGGRTVGVMLDENMTLSEFVKQFEQKAGTEIGNKRLMYVLPFDNSQLLDLINDDSLKDMISFGDQCVHVYAVSIATGQPSIPLNSSTNARNTKAFISVDCSISGCEWHLTAYRVGGTNFMRVGTFNNQYFHSAQDLVSIDPCHRGKLTSHLVADKLRLLPNTTPNQIRSAIETEHGILLNYKQSWRCREQSLVDINGRPEDSYRLIPWICKRLMETDQRTIAKWTSSGGMRFAQLFIAYGSSIVGFVHGCQPILFIDGCHLSGPYRGTLLSACAIDADNQIFPLAYAVVSSECYKDCYWFLKNVKEIIGSVKVTIVSDRNHNIRASVAEHYGHEYHAYCYRHIKENFGDEVRKLFPRVKQAKENALKLMDAIAYARIEKDYDVALENLRLFKQELASWVLANEPEHWVMSKFCHPRWNHITSNIAESFNSWIRIERHHSIFALINEHRDKLATKLFDAKATISSWKGEVGPNIEDKLQENIARGEFLHVVPYGYHLARVNTGKVDLAVDLATMSCICGEWAMTGIPCPHAAAVIRMKKLNIYDFVQHWYKKSNQELIYHNSIKPVEMHDVPTLESMDRSFIDSDETFLLPPITKVPVGRPQKKRIESQFNKKRDYTCTRCHVVGHSRRSCKNPNPS</sequence>
<evidence type="ECO:0000256" key="2">
    <source>
        <dbReference type="ARBA" id="ARBA00022771"/>
    </source>
</evidence>
<dbReference type="InterPro" id="IPR006564">
    <property type="entry name" value="Znf_PMZ"/>
</dbReference>
<dbReference type="Gramene" id="OMO65568">
    <property type="protein sequence ID" value="OMO65568"/>
    <property type="gene ID" value="CCACVL1_21506"/>
</dbReference>
<dbReference type="GO" id="GO:0008270">
    <property type="term" value="F:zinc ion binding"/>
    <property type="evidence" value="ECO:0007669"/>
    <property type="project" value="UniProtKB-KW"/>
</dbReference>
<evidence type="ECO:0000313" key="6">
    <source>
        <dbReference type="EMBL" id="OMO65568.1"/>
    </source>
</evidence>
<proteinExistence type="predicted"/>
<evidence type="ECO:0000256" key="1">
    <source>
        <dbReference type="ARBA" id="ARBA00022723"/>
    </source>
</evidence>
<keyword evidence="3" id="KW-0862">Zinc</keyword>
<dbReference type="PANTHER" id="PTHR31973">
    <property type="entry name" value="POLYPROTEIN, PUTATIVE-RELATED"/>
    <property type="match status" value="1"/>
</dbReference>
<dbReference type="SMART" id="SM00575">
    <property type="entry name" value="ZnF_PMZ"/>
    <property type="match status" value="1"/>
</dbReference>
<organism evidence="6 7">
    <name type="scientific">Corchorus capsularis</name>
    <name type="common">Jute</name>
    <dbReference type="NCBI Taxonomy" id="210143"/>
    <lineage>
        <taxon>Eukaryota</taxon>
        <taxon>Viridiplantae</taxon>
        <taxon>Streptophyta</taxon>
        <taxon>Embryophyta</taxon>
        <taxon>Tracheophyta</taxon>
        <taxon>Spermatophyta</taxon>
        <taxon>Magnoliopsida</taxon>
        <taxon>eudicotyledons</taxon>
        <taxon>Gunneridae</taxon>
        <taxon>Pentapetalae</taxon>
        <taxon>rosids</taxon>
        <taxon>malvids</taxon>
        <taxon>Malvales</taxon>
        <taxon>Malvaceae</taxon>
        <taxon>Grewioideae</taxon>
        <taxon>Apeibeae</taxon>
        <taxon>Corchorus</taxon>
    </lineage>
</organism>
<evidence type="ECO:0000256" key="4">
    <source>
        <dbReference type="PROSITE-ProRule" id="PRU00325"/>
    </source>
</evidence>
<evidence type="ECO:0000313" key="7">
    <source>
        <dbReference type="Proteomes" id="UP000188268"/>
    </source>
</evidence>
<dbReference type="OMA" id="WIRIERH"/>
<dbReference type="EMBL" id="AWWV01012620">
    <property type="protein sequence ID" value="OMO65568.1"/>
    <property type="molecule type" value="Genomic_DNA"/>
</dbReference>
<reference evidence="6 7" key="1">
    <citation type="submission" date="2013-09" db="EMBL/GenBank/DDBJ databases">
        <title>Corchorus capsularis genome sequencing.</title>
        <authorList>
            <person name="Alam M."/>
            <person name="Haque M.S."/>
            <person name="Islam M.S."/>
            <person name="Emdad E.M."/>
            <person name="Islam M.M."/>
            <person name="Ahmed B."/>
            <person name="Halim A."/>
            <person name="Hossen Q.M.M."/>
            <person name="Hossain M.Z."/>
            <person name="Ahmed R."/>
            <person name="Khan M.M."/>
            <person name="Islam R."/>
            <person name="Rashid M.M."/>
            <person name="Khan S.A."/>
            <person name="Rahman M.S."/>
            <person name="Alam M."/>
        </authorList>
    </citation>
    <scope>NUCLEOTIDE SEQUENCE [LARGE SCALE GENOMIC DNA]</scope>
    <source>
        <strain evidence="7">cv. CVL-1</strain>
        <tissue evidence="6">Whole seedling</tissue>
    </source>
</reference>
<keyword evidence="2 4" id="KW-0863">Zinc-finger</keyword>
<evidence type="ECO:0000256" key="3">
    <source>
        <dbReference type="ARBA" id="ARBA00022833"/>
    </source>
</evidence>
<evidence type="ECO:0000259" key="5">
    <source>
        <dbReference type="PROSITE" id="PS50966"/>
    </source>
</evidence>
<dbReference type="Proteomes" id="UP000188268">
    <property type="component" value="Unassembled WGS sequence"/>
</dbReference>
<protein>
    <submittedName>
        <fullName evidence="6">Zinc finger, PMZ-type</fullName>
    </submittedName>
</protein>